<feature type="DNA-binding region" description="Integrase-type" evidence="9">
    <location>
        <begin position="18"/>
        <end position="65"/>
    </location>
</feature>
<feature type="domain" description="Integrase-type" evidence="10">
    <location>
        <begin position="18"/>
        <end position="65"/>
    </location>
</feature>
<keyword evidence="4" id="KW-0479">Metal-binding</keyword>
<dbReference type="Pfam" id="PF00552">
    <property type="entry name" value="IN_DBD_C"/>
    <property type="match status" value="1"/>
</dbReference>
<evidence type="ECO:0000313" key="12">
    <source>
        <dbReference type="Proteomes" id="UP000796761"/>
    </source>
</evidence>
<evidence type="ECO:0000256" key="1">
    <source>
        <dbReference type="ARBA" id="ARBA00022679"/>
    </source>
</evidence>
<dbReference type="GO" id="GO:0015074">
    <property type="term" value="P:DNA integration"/>
    <property type="evidence" value="ECO:0007669"/>
    <property type="project" value="UniProtKB-KW"/>
</dbReference>
<evidence type="ECO:0000256" key="9">
    <source>
        <dbReference type="PROSITE-ProRule" id="PRU00506"/>
    </source>
</evidence>
<dbReference type="GO" id="GO:0016779">
    <property type="term" value="F:nucleotidyltransferase activity"/>
    <property type="evidence" value="ECO:0007669"/>
    <property type="project" value="UniProtKB-KW"/>
</dbReference>
<dbReference type="GO" id="GO:0046872">
    <property type="term" value="F:metal ion binding"/>
    <property type="evidence" value="ECO:0007669"/>
    <property type="project" value="UniProtKB-KW"/>
</dbReference>
<sequence length="193" mass="21983">MIHHHVVKEGRPQAIPGLYVYYKDMRMGEWQGPSQVLFNGRGYMCVSTKAGPVWVPSRFTRAYPPEEYHQTVKTIKRTIKRTMIYLEHHQTILNLLNLIKISFRVCEFSSLYNYLTEVILRVVVGQRPSKASGFALWRERHMGVLMDLAESAGPSCPAASSGLLNSAAFVHYSLQTKQVVLVSQNTFNIDHSL</sequence>
<keyword evidence="12" id="KW-1185">Reference proteome</keyword>
<evidence type="ECO:0000256" key="8">
    <source>
        <dbReference type="ARBA" id="ARBA00023125"/>
    </source>
</evidence>
<dbReference type="InterPro" id="IPR001037">
    <property type="entry name" value="Integrase_C_retrovir"/>
</dbReference>
<dbReference type="PROSITE" id="PS51027">
    <property type="entry name" value="INTEGRASE_DBD"/>
    <property type="match status" value="1"/>
</dbReference>
<keyword evidence="8" id="KW-0238">DNA-binding</keyword>
<dbReference type="SUPFAM" id="SSF50122">
    <property type="entry name" value="DNA-binding domain of retroviral integrase"/>
    <property type="match status" value="1"/>
</dbReference>
<keyword evidence="5" id="KW-0255">Endonuclease</keyword>
<keyword evidence="6" id="KW-0378">Hydrolase</keyword>
<keyword evidence="7" id="KW-0229">DNA integration</keyword>
<evidence type="ECO:0000256" key="6">
    <source>
        <dbReference type="ARBA" id="ARBA00022801"/>
    </source>
</evidence>
<reference evidence="11" key="1">
    <citation type="submission" date="2019-04" db="EMBL/GenBank/DDBJ databases">
        <title>Genome assembly of Zosterops borbonicus 15179.</title>
        <authorList>
            <person name="Leroy T."/>
            <person name="Anselmetti Y."/>
            <person name="Tilak M.-K."/>
            <person name="Nabholz B."/>
        </authorList>
    </citation>
    <scope>NUCLEOTIDE SEQUENCE</scope>
    <source>
        <strain evidence="11">HGM_15179</strain>
        <tissue evidence="11">Muscle</tissue>
    </source>
</reference>
<keyword evidence="3" id="KW-0540">Nuclease</keyword>
<organism evidence="11 12">
    <name type="scientific">Zosterops borbonicus</name>
    <dbReference type="NCBI Taxonomy" id="364589"/>
    <lineage>
        <taxon>Eukaryota</taxon>
        <taxon>Metazoa</taxon>
        <taxon>Chordata</taxon>
        <taxon>Craniata</taxon>
        <taxon>Vertebrata</taxon>
        <taxon>Euteleostomi</taxon>
        <taxon>Archelosauria</taxon>
        <taxon>Archosauria</taxon>
        <taxon>Dinosauria</taxon>
        <taxon>Saurischia</taxon>
        <taxon>Theropoda</taxon>
        <taxon>Coelurosauria</taxon>
        <taxon>Aves</taxon>
        <taxon>Neognathae</taxon>
        <taxon>Neoaves</taxon>
        <taxon>Telluraves</taxon>
        <taxon>Australaves</taxon>
        <taxon>Passeriformes</taxon>
        <taxon>Sylvioidea</taxon>
        <taxon>Zosteropidae</taxon>
        <taxon>Zosterops</taxon>
    </lineage>
</organism>
<keyword evidence="2" id="KW-0548">Nucleotidyltransferase</keyword>
<name>A0A8K1FZK8_9PASS</name>
<dbReference type="GO" id="GO:0003677">
    <property type="term" value="F:DNA binding"/>
    <property type="evidence" value="ECO:0007669"/>
    <property type="project" value="UniProtKB-KW"/>
</dbReference>
<proteinExistence type="predicted"/>
<evidence type="ECO:0000256" key="2">
    <source>
        <dbReference type="ARBA" id="ARBA00022695"/>
    </source>
</evidence>
<evidence type="ECO:0000256" key="5">
    <source>
        <dbReference type="ARBA" id="ARBA00022759"/>
    </source>
</evidence>
<dbReference type="Gene3D" id="2.30.30.10">
    <property type="entry name" value="Integrase, C-terminal domain superfamily, retroviral"/>
    <property type="match status" value="1"/>
</dbReference>
<protein>
    <recommendedName>
        <fullName evidence="10">Integrase-type domain-containing protein</fullName>
    </recommendedName>
</protein>
<comment type="caution">
    <text evidence="11">The sequence shown here is derived from an EMBL/GenBank/DDBJ whole genome shotgun (WGS) entry which is preliminary data.</text>
</comment>
<evidence type="ECO:0000313" key="11">
    <source>
        <dbReference type="EMBL" id="TRZ08934.1"/>
    </source>
</evidence>
<dbReference type="EMBL" id="SWJQ01001204">
    <property type="protein sequence ID" value="TRZ08934.1"/>
    <property type="molecule type" value="Genomic_DNA"/>
</dbReference>
<evidence type="ECO:0000256" key="4">
    <source>
        <dbReference type="ARBA" id="ARBA00022723"/>
    </source>
</evidence>
<accession>A0A8K1FZK8</accession>
<dbReference type="GO" id="GO:0004519">
    <property type="term" value="F:endonuclease activity"/>
    <property type="evidence" value="ECO:0007669"/>
    <property type="project" value="UniProtKB-KW"/>
</dbReference>
<dbReference type="InterPro" id="IPR036862">
    <property type="entry name" value="Integrase_C_dom_sf_retrovir"/>
</dbReference>
<evidence type="ECO:0000256" key="3">
    <source>
        <dbReference type="ARBA" id="ARBA00022722"/>
    </source>
</evidence>
<dbReference type="AlphaFoldDB" id="A0A8K1FZK8"/>
<dbReference type="Proteomes" id="UP000796761">
    <property type="component" value="Unassembled WGS sequence"/>
</dbReference>
<dbReference type="GO" id="GO:0016787">
    <property type="term" value="F:hydrolase activity"/>
    <property type="evidence" value="ECO:0007669"/>
    <property type="project" value="UniProtKB-KW"/>
</dbReference>
<gene>
    <name evidence="11" type="ORF">HGM15179_018175</name>
</gene>
<evidence type="ECO:0000259" key="10">
    <source>
        <dbReference type="PROSITE" id="PS51027"/>
    </source>
</evidence>
<evidence type="ECO:0000256" key="7">
    <source>
        <dbReference type="ARBA" id="ARBA00022908"/>
    </source>
</evidence>
<keyword evidence="1" id="KW-0808">Transferase</keyword>